<keyword evidence="1" id="KW-0812">Transmembrane</keyword>
<evidence type="ECO:0000313" key="2">
    <source>
        <dbReference type="EMBL" id="TDO20469.1"/>
    </source>
</evidence>
<dbReference type="AlphaFoldDB" id="A0A4V3C325"/>
<dbReference type="Proteomes" id="UP000295518">
    <property type="component" value="Unassembled WGS sequence"/>
</dbReference>
<evidence type="ECO:0000256" key="1">
    <source>
        <dbReference type="SAM" id="Phobius"/>
    </source>
</evidence>
<dbReference type="RefSeq" id="WP_094254469.1">
    <property type="nucleotide sequence ID" value="NZ_NNCE01000002.1"/>
</dbReference>
<organism evidence="2 3">
    <name type="scientific">Mycoplasma testudineum</name>
    <dbReference type="NCBI Taxonomy" id="244584"/>
    <lineage>
        <taxon>Bacteria</taxon>
        <taxon>Bacillati</taxon>
        <taxon>Mycoplasmatota</taxon>
        <taxon>Mollicutes</taxon>
        <taxon>Mycoplasmataceae</taxon>
        <taxon>Mycoplasma</taxon>
    </lineage>
</organism>
<reference evidence="2 3" key="1">
    <citation type="submission" date="2019-03" db="EMBL/GenBank/DDBJ databases">
        <title>Genomic Encyclopedia of Archaeal and Bacterial Type Strains, Phase II (KMG-II): from individual species to whole genera.</title>
        <authorList>
            <person name="Goeker M."/>
        </authorList>
    </citation>
    <scope>NUCLEOTIDE SEQUENCE [LARGE SCALE GENOMIC DNA]</scope>
    <source>
        <strain evidence="2 3">ATCC 700618</strain>
    </source>
</reference>
<gene>
    <name evidence="2" type="ORF">EI74_0297</name>
</gene>
<name>A0A4V3C325_9MOLU</name>
<keyword evidence="1" id="KW-1133">Transmembrane helix</keyword>
<evidence type="ECO:0000313" key="3">
    <source>
        <dbReference type="Proteomes" id="UP000295518"/>
    </source>
</evidence>
<feature type="transmembrane region" description="Helical" evidence="1">
    <location>
        <begin position="71"/>
        <end position="92"/>
    </location>
</feature>
<sequence length="147" mass="17484">MTQNEILQPKLNEIETQILLDKLKHEKKNLIILAISTSLFSFSMIPLLILLIFTFLYSLTNVKLYPNDLHSYLWTVIVFLIFLISWIVILFVTNKFFRSMVQFLEEHKENIVLMSSDLMIILQKYNFHVRVPFLNIVYTFKILGKIK</sequence>
<dbReference type="EMBL" id="SNWN01000010">
    <property type="protein sequence ID" value="TDO20469.1"/>
    <property type="molecule type" value="Genomic_DNA"/>
</dbReference>
<proteinExistence type="predicted"/>
<protein>
    <submittedName>
        <fullName evidence="2">Uncharacterized protein</fullName>
    </submittedName>
</protein>
<accession>A0A4V3C325</accession>
<keyword evidence="1" id="KW-0472">Membrane</keyword>
<comment type="caution">
    <text evidence="2">The sequence shown here is derived from an EMBL/GenBank/DDBJ whole genome shotgun (WGS) entry which is preliminary data.</text>
</comment>
<keyword evidence="3" id="KW-1185">Reference proteome</keyword>
<feature type="transmembrane region" description="Helical" evidence="1">
    <location>
        <begin position="30"/>
        <end position="59"/>
    </location>
</feature>